<dbReference type="RefSeq" id="WP_167268003.1">
    <property type="nucleotide sequence ID" value="NZ_JAASQJ010000001.1"/>
</dbReference>
<name>A0ABX0UK94_9BACT</name>
<evidence type="ECO:0008006" key="3">
    <source>
        <dbReference type="Google" id="ProtNLM"/>
    </source>
</evidence>
<keyword evidence="2" id="KW-1185">Reference proteome</keyword>
<accession>A0ABX0UK94</accession>
<dbReference type="Proteomes" id="UP001179181">
    <property type="component" value="Unassembled WGS sequence"/>
</dbReference>
<dbReference type="InterPro" id="IPR039498">
    <property type="entry name" value="NTP_transf_5"/>
</dbReference>
<evidence type="ECO:0000313" key="1">
    <source>
        <dbReference type="EMBL" id="NIJ52005.1"/>
    </source>
</evidence>
<dbReference type="Pfam" id="PF14907">
    <property type="entry name" value="NTP_transf_5"/>
    <property type="match status" value="1"/>
</dbReference>
<gene>
    <name evidence="1" type="ORF">FHS68_001161</name>
</gene>
<organism evidence="1 2">
    <name type="scientific">Dyadobacter arcticus</name>
    <dbReference type="NCBI Taxonomy" id="1078754"/>
    <lineage>
        <taxon>Bacteria</taxon>
        <taxon>Pseudomonadati</taxon>
        <taxon>Bacteroidota</taxon>
        <taxon>Cytophagia</taxon>
        <taxon>Cytophagales</taxon>
        <taxon>Spirosomataceae</taxon>
        <taxon>Dyadobacter</taxon>
    </lineage>
</organism>
<dbReference type="EMBL" id="JAASQJ010000001">
    <property type="protein sequence ID" value="NIJ52005.1"/>
    <property type="molecule type" value="Genomic_DNA"/>
</dbReference>
<proteinExistence type="predicted"/>
<reference evidence="1 2" key="1">
    <citation type="submission" date="2020-03" db="EMBL/GenBank/DDBJ databases">
        <title>Genomic Encyclopedia of Type Strains, Phase IV (KMG-IV): sequencing the most valuable type-strain genomes for metagenomic binning, comparative biology and taxonomic classification.</title>
        <authorList>
            <person name="Goeker M."/>
        </authorList>
    </citation>
    <scope>NUCLEOTIDE SEQUENCE [LARGE SCALE GENOMIC DNA]</scope>
    <source>
        <strain evidence="1 2">DSM 102865</strain>
    </source>
</reference>
<evidence type="ECO:0000313" key="2">
    <source>
        <dbReference type="Proteomes" id="UP001179181"/>
    </source>
</evidence>
<sequence>MLNLKVSPELALLIQAALENQRATQSPPQLENLNWDRVTSLSRYHQIRPLLFDYIEGADLSHVPKPHFQLLKNFTLGQAVTNMSFLKVSIDLYKQLMDRGVNVFLMKGALWAWMLYDKPGSREFGDVDYFVDKKDITKSLSILAGCGFEPDPYRKHLMEESNISQQYLETDYQLPMLPTSESSLRSLEIQWNSSYPRYCYDFTWAELSKGMLEFKIANTHIKVPGMENQLLMMLIHHGGVEQWDKLKYVADFTRLLLKYGHSLDWDYISDVTKAKGFHRLLLESLGMVKALTDSDYFVNIRDSRNQHYPSNSFLKAITDHWENTRELPETKTWRIFRYNMIYRDGWKFKFLIAFAHLNYFAHWKLILNKFFWYRRNR</sequence>
<protein>
    <recommendedName>
        <fullName evidence="3">Nucleotidyltransferase family protein</fullName>
    </recommendedName>
</protein>
<comment type="caution">
    <text evidence="1">The sequence shown here is derived from an EMBL/GenBank/DDBJ whole genome shotgun (WGS) entry which is preliminary data.</text>
</comment>